<gene>
    <name evidence="1" type="ORF">PK98_15025</name>
</gene>
<sequence length="88" mass="9583">MTMLDNAARALAKLRSGVDDYDALDDELKGDLKNEARTMLIALRDPSDEVTLAGAEIIRNVHAGESGEAFQSDAANTWRFMIDAVTRG</sequence>
<comment type="caution">
    <text evidence="1">The sequence shown here is derived from an EMBL/GenBank/DDBJ whole genome shotgun (WGS) entry which is preliminary data.</text>
</comment>
<reference evidence="1 2" key="1">
    <citation type="submission" date="2014-11" db="EMBL/GenBank/DDBJ databases">
        <title>Draft genome sequence of Kirrobacter mercurialis.</title>
        <authorList>
            <person name="Coil D.A."/>
            <person name="Eisen J.A."/>
        </authorList>
    </citation>
    <scope>NUCLEOTIDE SEQUENCE [LARGE SCALE GENOMIC DNA]</scope>
    <source>
        <strain evidence="1 2">Coronado</strain>
    </source>
</reference>
<dbReference type="AlphaFoldDB" id="A0A0B2BRY3"/>
<evidence type="ECO:0000313" key="2">
    <source>
        <dbReference type="Proteomes" id="UP000030988"/>
    </source>
</evidence>
<organism evidence="1 2">
    <name type="scientific">Croceibacterium mercuriale</name>
    <dbReference type="NCBI Taxonomy" id="1572751"/>
    <lineage>
        <taxon>Bacteria</taxon>
        <taxon>Pseudomonadati</taxon>
        <taxon>Pseudomonadota</taxon>
        <taxon>Alphaproteobacteria</taxon>
        <taxon>Sphingomonadales</taxon>
        <taxon>Erythrobacteraceae</taxon>
        <taxon>Croceibacterium</taxon>
    </lineage>
</organism>
<dbReference type="RefSeq" id="WP_039097921.1">
    <property type="nucleotide sequence ID" value="NZ_JTDN01000003.1"/>
</dbReference>
<name>A0A0B2BRY3_9SPHN</name>
<keyword evidence="2" id="KW-1185">Reference proteome</keyword>
<evidence type="ECO:0000313" key="1">
    <source>
        <dbReference type="EMBL" id="KHL24328.1"/>
    </source>
</evidence>
<accession>A0A0B2BRY3</accession>
<protein>
    <submittedName>
        <fullName evidence="1">Uncharacterized protein</fullName>
    </submittedName>
</protein>
<dbReference type="OrthoDB" id="8421424at2"/>
<dbReference type="Proteomes" id="UP000030988">
    <property type="component" value="Unassembled WGS sequence"/>
</dbReference>
<proteinExistence type="predicted"/>
<dbReference type="EMBL" id="JTDN01000003">
    <property type="protein sequence ID" value="KHL24328.1"/>
    <property type="molecule type" value="Genomic_DNA"/>
</dbReference>